<dbReference type="Proteomes" id="UP000257045">
    <property type="component" value="Unassembled WGS sequence"/>
</dbReference>
<dbReference type="AlphaFoldDB" id="A0A3D8J0P4"/>
<dbReference type="OrthoDB" id="9798632at2"/>
<name>A0A3D8J0P4_9HELI</name>
<dbReference type="Gene3D" id="3.40.50.720">
    <property type="entry name" value="NAD(P)-binding Rossmann-like Domain"/>
    <property type="match status" value="1"/>
</dbReference>
<dbReference type="EMBL" id="NXLV01000006">
    <property type="protein sequence ID" value="RDU70780.1"/>
    <property type="molecule type" value="Genomic_DNA"/>
</dbReference>
<gene>
    <name evidence="1" type="ORF">CQA58_04445</name>
</gene>
<keyword evidence="2" id="KW-1185">Reference proteome</keyword>
<dbReference type="InterPro" id="IPR036291">
    <property type="entry name" value="NAD(P)-bd_dom_sf"/>
</dbReference>
<evidence type="ECO:0000313" key="2">
    <source>
        <dbReference type="Proteomes" id="UP000257045"/>
    </source>
</evidence>
<proteinExistence type="predicted"/>
<protein>
    <submittedName>
        <fullName evidence="1">Epimerase</fullName>
    </submittedName>
</protein>
<dbReference type="PANTHER" id="PTHR14097">
    <property type="entry name" value="OXIDOREDUCTASE HTATIP2"/>
    <property type="match status" value="1"/>
</dbReference>
<comment type="caution">
    <text evidence="1">The sequence shown here is derived from an EMBL/GenBank/DDBJ whole genome shotgun (WGS) entry which is preliminary data.</text>
</comment>
<organism evidence="1 2">
    <name type="scientific">Helicobacter brantae</name>
    <dbReference type="NCBI Taxonomy" id="375927"/>
    <lineage>
        <taxon>Bacteria</taxon>
        <taxon>Pseudomonadati</taxon>
        <taxon>Campylobacterota</taxon>
        <taxon>Epsilonproteobacteria</taxon>
        <taxon>Campylobacterales</taxon>
        <taxon>Helicobacteraceae</taxon>
        <taxon>Helicobacter</taxon>
    </lineage>
</organism>
<dbReference type="SUPFAM" id="SSF51735">
    <property type="entry name" value="NAD(P)-binding Rossmann-fold domains"/>
    <property type="match status" value="1"/>
</dbReference>
<accession>A0A3D8J0P4</accession>
<reference evidence="1 2" key="1">
    <citation type="submission" date="2018-04" db="EMBL/GenBank/DDBJ databases">
        <title>Novel Campyloabacter and Helicobacter Species and Strains.</title>
        <authorList>
            <person name="Mannion A.J."/>
            <person name="Shen Z."/>
            <person name="Fox J.G."/>
        </authorList>
    </citation>
    <scope>NUCLEOTIDE SEQUENCE [LARGE SCALE GENOMIC DNA]</scope>
    <source>
        <strain evidence="1 2">MIT 04-9366</strain>
    </source>
</reference>
<dbReference type="PANTHER" id="PTHR14097:SF8">
    <property type="entry name" value="NAD(P)-BINDING DOMAIN-CONTAINING PROTEIN"/>
    <property type="match status" value="1"/>
</dbReference>
<sequence length="223" mass="24665">MKIILFGASGMVGQGILQECLKAKDITEIVAILRSPLATPHSKVCEIIVKDFSQADFSSLQGFDGCFYAVGMSSSNGSAEQYHYTMYELPLLIAKKLQPNNPNMTFVFTSGQGANAFGKGWAKTLGEAENALNQIGFRQFVAFRPAVIQPLDGITSKTKSYRLFYRFTSPILQLLRYVLPNHILTTRIIGQAMLNSVRFGYTDFIAKPKDIKTLADKSLGIFD</sequence>
<dbReference type="RefSeq" id="WP_115569525.1">
    <property type="nucleotide sequence ID" value="NZ_NXLV01000006.1"/>
</dbReference>
<evidence type="ECO:0000313" key="1">
    <source>
        <dbReference type="EMBL" id="RDU70780.1"/>
    </source>
</evidence>